<dbReference type="SUPFAM" id="SSF53098">
    <property type="entry name" value="Ribonuclease H-like"/>
    <property type="match status" value="1"/>
</dbReference>
<gene>
    <name evidence="3" type="ORF">SDC9_106219</name>
</gene>
<proteinExistence type="inferred from homology"/>
<dbReference type="InterPro" id="IPR054353">
    <property type="entry name" value="IstA-like_C"/>
</dbReference>
<dbReference type="Pfam" id="PF22483">
    <property type="entry name" value="Mu-transpos_C_2"/>
    <property type="match status" value="1"/>
</dbReference>
<evidence type="ECO:0000259" key="2">
    <source>
        <dbReference type="PROSITE" id="PS50994"/>
    </source>
</evidence>
<dbReference type="NCBIfam" id="NF033546">
    <property type="entry name" value="transpos_IS21"/>
    <property type="match status" value="1"/>
</dbReference>
<protein>
    <recommendedName>
        <fullName evidence="2">Integrase catalytic domain-containing protein</fullName>
    </recommendedName>
</protein>
<comment type="similarity">
    <text evidence="1">Belongs to the transposase IS21/IS408/IS1162 family.</text>
</comment>
<dbReference type="InterPro" id="IPR001584">
    <property type="entry name" value="Integrase_cat-core"/>
</dbReference>
<dbReference type="EMBL" id="VSSQ01017261">
    <property type="protein sequence ID" value="MPM59377.1"/>
    <property type="molecule type" value="Genomic_DNA"/>
</dbReference>
<dbReference type="InterPro" id="IPR036397">
    <property type="entry name" value="RNaseH_sf"/>
</dbReference>
<name>A0A645B1V1_9ZZZZ</name>
<accession>A0A645B1V1</accession>
<dbReference type="Gene3D" id="3.30.420.10">
    <property type="entry name" value="Ribonuclease H-like superfamily/Ribonuclease H"/>
    <property type="match status" value="1"/>
</dbReference>
<reference evidence="3" key="1">
    <citation type="submission" date="2019-08" db="EMBL/GenBank/DDBJ databases">
        <authorList>
            <person name="Kucharzyk K."/>
            <person name="Murdoch R.W."/>
            <person name="Higgins S."/>
            <person name="Loffler F."/>
        </authorList>
    </citation>
    <scope>NUCLEOTIDE SEQUENCE</scope>
</reference>
<evidence type="ECO:0000256" key="1">
    <source>
        <dbReference type="ARBA" id="ARBA00009277"/>
    </source>
</evidence>
<evidence type="ECO:0000313" key="3">
    <source>
        <dbReference type="EMBL" id="MPM59377.1"/>
    </source>
</evidence>
<dbReference type="PROSITE" id="PS50994">
    <property type="entry name" value="INTEGRASE"/>
    <property type="match status" value="1"/>
</dbReference>
<dbReference type="GO" id="GO:0015074">
    <property type="term" value="P:DNA integration"/>
    <property type="evidence" value="ECO:0007669"/>
    <property type="project" value="InterPro"/>
</dbReference>
<dbReference type="InterPro" id="IPR012337">
    <property type="entry name" value="RNaseH-like_sf"/>
</dbReference>
<organism evidence="3">
    <name type="scientific">bioreactor metagenome</name>
    <dbReference type="NCBI Taxonomy" id="1076179"/>
    <lineage>
        <taxon>unclassified sequences</taxon>
        <taxon>metagenomes</taxon>
        <taxon>ecological metagenomes</taxon>
    </lineage>
</organism>
<dbReference type="GO" id="GO:0003676">
    <property type="term" value="F:nucleic acid binding"/>
    <property type="evidence" value="ECO:0007669"/>
    <property type="project" value="InterPro"/>
</dbReference>
<dbReference type="AlphaFoldDB" id="A0A645B1V1"/>
<comment type="caution">
    <text evidence="3">The sequence shown here is derived from an EMBL/GenBank/DDBJ whole genome shotgun (WGS) entry which is preliminary data.</text>
</comment>
<dbReference type="PANTHER" id="PTHR35004">
    <property type="entry name" value="TRANSPOSASE RV3428C-RELATED"/>
    <property type="match status" value="1"/>
</dbReference>
<sequence length="394" mass="45964">MIGSKCTTLKEVTAGEPVHEEVPRCTTLKEVTAGNGSRSLCERYGHLIEQWQEENLSAQRIYQDLKLETDYEGSYESVKRYARKLRERKEQPFRRMEVDFGEEAQVDYGTGAWVVVSNGKKHKTHVLRVVLSASRKGYSEATYHQDTESFIRGIENAFRTFGGVPKTVVIDNLRAGVLHADLYEPELNPKLRDFARHYGCCILPSRVRTPRHKGKVEGAVKYVQNNALKGRKFRSLCEQNEFLRKWERQTADQRIHGTNRQQVRRMFELERPHLQTLPPMLFEVFSESKRKVHRDGHIEVARSYYSVPAEYVRREVWVRYNARTVTVFDLRMNQIAFHSRVEEGRFSTQNIHIPPEKISNPERGNVWMLKHAYRIGNDTGEWARMMLKNRGIPG</sequence>
<feature type="domain" description="Integrase catalytic" evidence="2">
    <location>
        <begin position="88"/>
        <end position="271"/>
    </location>
</feature>
<dbReference type="PANTHER" id="PTHR35004:SF8">
    <property type="entry name" value="TRANSPOSASE RV3428C-RELATED"/>
    <property type="match status" value="1"/>
</dbReference>